<protein>
    <submittedName>
        <fullName evidence="1">Uncharacterized protein</fullName>
    </submittedName>
</protein>
<evidence type="ECO:0000313" key="1">
    <source>
        <dbReference type="EMBL" id="SFN41712.1"/>
    </source>
</evidence>
<gene>
    <name evidence="1" type="ORF">SAMN05216207_10148</name>
</gene>
<evidence type="ECO:0000313" key="2">
    <source>
        <dbReference type="Proteomes" id="UP000199614"/>
    </source>
</evidence>
<keyword evidence="2" id="KW-1185">Reference proteome</keyword>
<dbReference type="AlphaFoldDB" id="A0A1I4YUN7"/>
<dbReference type="Proteomes" id="UP000199614">
    <property type="component" value="Unassembled WGS sequence"/>
</dbReference>
<dbReference type="STRING" id="260086.SAMN05216207_10148"/>
<dbReference type="EMBL" id="FOUY01000014">
    <property type="protein sequence ID" value="SFN41712.1"/>
    <property type="molecule type" value="Genomic_DNA"/>
</dbReference>
<reference evidence="1 2" key="1">
    <citation type="submission" date="2016-10" db="EMBL/GenBank/DDBJ databases">
        <authorList>
            <person name="de Groot N.N."/>
        </authorList>
    </citation>
    <scope>NUCLEOTIDE SEQUENCE [LARGE SCALE GENOMIC DNA]</scope>
    <source>
        <strain evidence="1 2">CGMCC 4.1877</strain>
    </source>
</reference>
<sequence length="236" mass="25270">MVLGGPRHLVVVRMTAQSTTVQDALFGEPALVETDDHGPPATQDPREVARIVATAQEPGLLLIERTGLVLRADPARPGCADAVPRHDGDTVVQLLDTGHLKLGGTHHIHHNGSEGPARSILVPKATRDMIARWQHLRPIPQRPATAPNTPKQTRQRSTGVIGVDVVQPGKALVTLGATGAGGTVIRDGGRYRVENDHGALVGHASSYRAAARLLARYHGYTPGPVEIEHEHRTYGR</sequence>
<proteinExistence type="predicted"/>
<name>A0A1I4YUN7_PSUAM</name>
<organism evidence="1 2">
    <name type="scientific">Pseudonocardia ammonioxydans</name>
    <dbReference type="NCBI Taxonomy" id="260086"/>
    <lineage>
        <taxon>Bacteria</taxon>
        <taxon>Bacillati</taxon>
        <taxon>Actinomycetota</taxon>
        <taxon>Actinomycetes</taxon>
        <taxon>Pseudonocardiales</taxon>
        <taxon>Pseudonocardiaceae</taxon>
        <taxon>Pseudonocardia</taxon>
    </lineage>
</organism>
<accession>A0A1I4YUN7</accession>